<organism evidence="2 3">
    <name type="scientific">Perilla frutescens var. hirtella</name>
    <name type="common">Perilla citriodora</name>
    <name type="synonym">Perilla setoyensis</name>
    <dbReference type="NCBI Taxonomy" id="608512"/>
    <lineage>
        <taxon>Eukaryota</taxon>
        <taxon>Viridiplantae</taxon>
        <taxon>Streptophyta</taxon>
        <taxon>Embryophyta</taxon>
        <taxon>Tracheophyta</taxon>
        <taxon>Spermatophyta</taxon>
        <taxon>Magnoliopsida</taxon>
        <taxon>eudicotyledons</taxon>
        <taxon>Gunneridae</taxon>
        <taxon>Pentapetalae</taxon>
        <taxon>asterids</taxon>
        <taxon>lamiids</taxon>
        <taxon>Lamiales</taxon>
        <taxon>Lamiaceae</taxon>
        <taxon>Nepetoideae</taxon>
        <taxon>Elsholtzieae</taxon>
        <taxon>Perilla</taxon>
    </lineage>
</organism>
<feature type="region of interest" description="Disordered" evidence="1">
    <location>
        <begin position="70"/>
        <end position="118"/>
    </location>
</feature>
<comment type="caution">
    <text evidence="2">The sequence shown here is derived from an EMBL/GenBank/DDBJ whole genome shotgun (WGS) entry which is preliminary data.</text>
</comment>
<protein>
    <submittedName>
        <fullName evidence="2">Uncharacterized protein</fullName>
    </submittedName>
</protein>
<keyword evidence="3" id="KW-1185">Reference proteome</keyword>
<reference evidence="2 3" key="1">
    <citation type="journal article" date="2021" name="Nat. Commun.">
        <title>Incipient diploidization of the medicinal plant Perilla within 10,000 years.</title>
        <authorList>
            <person name="Zhang Y."/>
            <person name="Shen Q."/>
            <person name="Leng L."/>
            <person name="Zhang D."/>
            <person name="Chen S."/>
            <person name="Shi Y."/>
            <person name="Ning Z."/>
            <person name="Chen S."/>
        </authorList>
    </citation>
    <scope>NUCLEOTIDE SEQUENCE [LARGE SCALE GENOMIC DNA]</scope>
    <source>
        <strain evidence="3">cv. PC099</strain>
    </source>
</reference>
<proteinExistence type="predicted"/>
<dbReference type="AlphaFoldDB" id="A0AAD4IUH2"/>
<evidence type="ECO:0000313" key="3">
    <source>
        <dbReference type="Proteomes" id="UP001190926"/>
    </source>
</evidence>
<dbReference type="Proteomes" id="UP001190926">
    <property type="component" value="Unassembled WGS sequence"/>
</dbReference>
<dbReference type="EMBL" id="SDAM02001894">
    <property type="protein sequence ID" value="KAH6821780.1"/>
    <property type="molecule type" value="Genomic_DNA"/>
</dbReference>
<evidence type="ECO:0000313" key="2">
    <source>
        <dbReference type="EMBL" id="KAH6821780.1"/>
    </source>
</evidence>
<evidence type="ECO:0000256" key="1">
    <source>
        <dbReference type="SAM" id="MobiDB-lite"/>
    </source>
</evidence>
<sequence>MDESSAGICERLMRFFVGVLRRPSALPAASTQVLVEEEEEWSAANGGKDSEIVVEFRHTDTADSAVVLSTDQNGMNRKQAKGKGMKRKKEANHSAGQATALALDHDDDDDDDTKSRRHWPLLNVTSNINEKSEAFIERKKKAMTRNYSLDQDHHK</sequence>
<gene>
    <name evidence="2" type="ORF">C2S53_016792</name>
</gene>
<name>A0AAD4IUH2_PERFH</name>
<accession>A0AAD4IUH2</accession>
<feature type="compositionally biased region" description="Basic residues" evidence="1">
    <location>
        <begin position="78"/>
        <end position="90"/>
    </location>
</feature>